<comment type="caution">
    <text evidence="12">Was originally thought to be a dihydrodipicolinate synthase (DHDPS), catalyzing the condensation of (S)-aspartate-beta-semialdehyde [(S)-ASA] and pyruvate to dihydrodipicolinate (DHDP). However, it was shown in E.coli that the product of the enzymatic reaction is not dihydrodipicolinate but in fact (4S)-4-hydroxy-2,3,4,5-tetrahydro-(2S)-dipicolinic acid (HTPA), and that the consecutive dehydration reaction leading to DHDP is not spontaneous but catalyzed by DapB.</text>
</comment>
<dbReference type="InterPro" id="IPR020625">
    <property type="entry name" value="Schiff_base-form_aldolases_AS"/>
</dbReference>
<dbReference type="Gene3D" id="3.20.20.70">
    <property type="entry name" value="Aldolase class I"/>
    <property type="match status" value="1"/>
</dbReference>
<gene>
    <name evidence="12" type="primary">dapA</name>
    <name evidence="16" type="ORF">AN965_01540</name>
</gene>
<feature type="site" description="Part of a proton relay during catalysis" evidence="12">
    <location>
        <position position="117"/>
    </location>
</feature>
<dbReference type="InterPro" id="IPR005263">
    <property type="entry name" value="DapA"/>
</dbReference>
<dbReference type="NCBIfam" id="TIGR00674">
    <property type="entry name" value="dapA"/>
    <property type="match status" value="1"/>
</dbReference>
<feature type="active site" description="Schiff-base intermediate with substrate" evidence="12 14">
    <location>
        <position position="171"/>
    </location>
</feature>
<evidence type="ECO:0000256" key="14">
    <source>
        <dbReference type="PIRSR" id="PIRSR001365-1"/>
    </source>
</evidence>
<dbReference type="GO" id="GO:0009089">
    <property type="term" value="P:lysine biosynthetic process via diaminopimelate"/>
    <property type="evidence" value="ECO:0007669"/>
    <property type="project" value="UniProtKB-UniRule"/>
</dbReference>
<comment type="function">
    <text evidence="1 12">Catalyzes the condensation of (S)-aspartate-beta-semialdehyde [(S)-ASA] and pyruvate to 4-hydroxy-tetrahydrodipicolinate (HTPA).</text>
</comment>
<dbReference type="SMART" id="SM01130">
    <property type="entry name" value="DHDPS"/>
    <property type="match status" value="1"/>
</dbReference>
<feature type="site" description="Part of a proton relay during catalysis" evidence="12">
    <location>
        <position position="54"/>
    </location>
</feature>
<keyword evidence="6 12" id="KW-0028">Amino-acid biosynthesis</keyword>
<proteinExistence type="inferred from homology"/>
<dbReference type="GO" id="GO:0005829">
    <property type="term" value="C:cytosol"/>
    <property type="evidence" value="ECO:0007669"/>
    <property type="project" value="TreeGrafter"/>
</dbReference>
<evidence type="ECO:0000256" key="12">
    <source>
        <dbReference type="HAMAP-Rule" id="MF_00418"/>
    </source>
</evidence>
<evidence type="ECO:0000256" key="5">
    <source>
        <dbReference type="ARBA" id="ARBA00022490"/>
    </source>
</evidence>
<evidence type="ECO:0000256" key="8">
    <source>
        <dbReference type="ARBA" id="ARBA00023154"/>
    </source>
</evidence>
<dbReference type="PIRSF" id="PIRSF001365">
    <property type="entry name" value="DHDPS"/>
    <property type="match status" value="1"/>
</dbReference>
<dbReference type="InterPro" id="IPR002220">
    <property type="entry name" value="DapA-like"/>
</dbReference>
<dbReference type="AlphaFoldDB" id="A0A9D5I2E9"/>
<feature type="binding site" evidence="12 15">
    <location>
        <position position="213"/>
    </location>
    <ligand>
        <name>pyruvate</name>
        <dbReference type="ChEBI" id="CHEBI:15361"/>
    </ligand>
</feature>
<evidence type="ECO:0000256" key="3">
    <source>
        <dbReference type="ARBA" id="ARBA00007592"/>
    </source>
</evidence>
<dbReference type="SUPFAM" id="SSF51569">
    <property type="entry name" value="Aldolase"/>
    <property type="match status" value="1"/>
</dbReference>
<evidence type="ECO:0000313" key="16">
    <source>
        <dbReference type="EMBL" id="KQL58684.1"/>
    </source>
</evidence>
<comment type="similarity">
    <text evidence="3 12 13">Belongs to the DapA family.</text>
</comment>
<dbReference type="HAMAP" id="MF_00418">
    <property type="entry name" value="DapA"/>
    <property type="match status" value="1"/>
</dbReference>
<dbReference type="GO" id="GO:0008840">
    <property type="term" value="F:4-hydroxy-tetrahydrodipicolinate synthase activity"/>
    <property type="evidence" value="ECO:0007669"/>
    <property type="project" value="UniProtKB-UniRule"/>
</dbReference>
<name>A0A9D5I2E9_9BACI</name>
<dbReference type="GO" id="GO:0019877">
    <property type="term" value="P:diaminopimelate biosynthetic process"/>
    <property type="evidence" value="ECO:0007669"/>
    <property type="project" value="UniProtKB-UniRule"/>
</dbReference>
<dbReference type="EMBL" id="LJJD01000004">
    <property type="protein sequence ID" value="KQL58684.1"/>
    <property type="molecule type" value="Genomic_DNA"/>
</dbReference>
<dbReference type="EC" id="4.3.3.7" evidence="4 12"/>
<evidence type="ECO:0000256" key="7">
    <source>
        <dbReference type="ARBA" id="ARBA00022915"/>
    </source>
</evidence>
<dbReference type="InterPro" id="IPR013785">
    <property type="entry name" value="Aldolase_TIM"/>
</dbReference>
<evidence type="ECO:0000256" key="11">
    <source>
        <dbReference type="ARBA" id="ARBA00047836"/>
    </source>
</evidence>
<dbReference type="Proteomes" id="UP000051061">
    <property type="component" value="Unassembled WGS sequence"/>
</dbReference>
<evidence type="ECO:0000256" key="1">
    <source>
        <dbReference type="ARBA" id="ARBA00003294"/>
    </source>
</evidence>
<dbReference type="CDD" id="cd00950">
    <property type="entry name" value="DHDPS"/>
    <property type="match status" value="1"/>
</dbReference>
<sequence>MEGLQVKPTGKYGPLWTAMVTPFHENGSIDFKASESLIDHLIATGTDVLVVAGTTGESPFLTLEACEQLFRFCVKYVNGRVPIVAGTGTNSTKTTVERSLMAEETGVDAIMLVTPYYNKPSQDGLYAHFQHVATKTSLPIMLYNVPGRTGCHLEAETVIRLSTIDSIVAIKEASGDLEQIAAIIEGTPDSFAVYSGDDGLTLPVLAIGGDGIVSVASHVLGQEMKQMVNAFLTGQKEDAAKAHRQLLPAMKAMFLAPNPSCVKYALNQLGVNVGNVQLPLIPLNELEKKQVDYALATFATMKNKAELN</sequence>
<comment type="pathway">
    <text evidence="2 12">Amino-acid biosynthesis; L-lysine biosynthesis via DAP pathway; (S)-tetrahydrodipicolinate from L-aspartate: step 3/4.</text>
</comment>
<protein>
    <recommendedName>
        <fullName evidence="4 12">4-hydroxy-tetrahydrodipicolinate synthase</fullName>
        <shortName evidence="12">HTPA synthase</shortName>
        <ecNumber evidence="4 12">4.3.3.7</ecNumber>
    </recommendedName>
</protein>
<reference evidence="16 17" key="1">
    <citation type="submission" date="2015-09" db="EMBL/GenBank/DDBJ databases">
        <title>Genome sequencing project for genomic taxonomy and phylogenomics of Bacillus-like bacteria.</title>
        <authorList>
            <person name="Liu B."/>
            <person name="Wang J."/>
            <person name="Zhu Y."/>
            <person name="Liu G."/>
            <person name="Chen Q."/>
            <person name="Chen Z."/>
            <person name="Lan J."/>
            <person name="Che J."/>
            <person name="Ge C."/>
            <person name="Shi H."/>
            <person name="Pan Z."/>
            <person name="Liu X."/>
        </authorList>
    </citation>
    <scope>NUCLEOTIDE SEQUENCE [LARGE SCALE GENOMIC DNA]</scope>
    <source>
        <strain evidence="16 17">DSM 19153</strain>
    </source>
</reference>
<evidence type="ECO:0000256" key="13">
    <source>
        <dbReference type="PIRNR" id="PIRNR001365"/>
    </source>
</evidence>
<keyword evidence="10 12" id="KW-0704">Schiff base</keyword>
<dbReference type="Pfam" id="PF00701">
    <property type="entry name" value="DHDPS"/>
    <property type="match status" value="1"/>
</dbReference>
<comment type="subunit">
    <text evidence="12">Homotetramer; dimer of dimers.</text>
</comment>
<evidence type="ECO:0000256" key="10">
    <source>
        <dbReference type="ARBA" id="ARBA00023270"/>
    </source>
</evidence>
<dbReference type="PANTHER" id="PTHR12128">
    <property type="entry name" value="DIHYDRODIPICOLINATE SYNTHASE"/>
    <property type="match status" value="1"/>
</dbReference>
<evidence type="ECO:0000256" key="15">
    <source>
        <dbReference type="PIRSR" id="PIRSR001365-2"/>
    </source>
</evidence>
<keyword evidence="9 12" id="KW-0456">Lyase</keyword>
<accession>A0A9D5I2E9</accession>
<evidence type="ECO:0000256" key="9">
    <source>
        <dbReference type="ARBA" id="ARBA00023239"/>
    </source>
</evidence>
<comment type="subcellular location">
    <subcellularLocation>
        <location evidence="12">Cytoplasm</location>
    </subcellularLocation>
</comment>
<comment type="caution">
    <text evidence="16">The sequence shown here is derived from an EMBL/GenBank/DDBJ whole genome shotgun (WGS) entry which is preliminary data.</text>
</comment>
<keyword evidence="17" id="KW-1185">Reference proteome</keyword>
<evidence type="ECO:0000313" key="17">
    <source>
        <dbReference type="Proteomes" id="UP000051061"/>
    </source>
</evidence>
<feature type="binding site" evidence="12 15">
    <location>
        <position position="55"/>
    </location>
    <ligand>
        <name>pyruvate</name>
        <dbReference type="ChEBI" id="CHEBI:15361"/>
    </ligand>
</feature>
<feature type="active site" description="Proton donor/acceptor" evidence="12 14">
    <location>
        <position position="143"/>
    </location>
</feature>
<evidence type="ECO:0000256" key="4">
    <source>
        <dbReference type="ARBA" id="ARBA00012086"/>
    </source>
</evidence>
<evidence type="ECO:0000256" key="6">
    <source>
        <dbReference type="ARBA" id="ARBA00022605"/>
    </source>
</evidence>
<organism evidence="16 17">
    <name type="scientific">Alkalicoccobacillus plakortidis</name>
    <dbReference type="NCBI Taxonomy" id="444060"/>
    <lineage>
        <taxon>Bacteria</taxon>
        <taxon>Bacillati</taxon>
        <taxon>Bacillota</taxon>
        <taxon>Bacilli</taxon>
        <taxon>Bacillales</taxon>
        <taxon>Bacillaceae</taxon>
        <taxon>Alkalicoccobacillus</taxon>
    </lineage>
</organism>
<keyword evidence="7 12" id="KW-0220">Diaminopimelate biosynthesis</keyword>
<dbReference type="PANTHER" id="PTHR12128:SF66">
    <property type="entry name" value="4-HYDROXY-2-OXOGLUTARATE ALDOLASE, MITOCHONDRIAL"/>
    <property type="match status" value="1"/>
</dbReference>
<dbReference type="PRINTS" id="PR00146">
    <property type="entry name" value="DHPICSNTHASE"/>
</dbReference>
<comment type="catalytic activity">
    <reaction evidence="11 12">
        <text>L-aspartate 4-semialdehyde + pyruvate = (2S,4S)-4-hydroxy-2,3,4,5-tetrahydrodipicolinate + H2O + H(+)</text>
        <dbReference type="Rhea" id="RHEA:34171"/>
        <dbReference type="ChEBI" id="CHEBI:15361"/>
        <dbReference type="ChEBI" id="CHEBI:15377"/>
        <dbReference type="ChEBI" id="CHEBI:15378"/>
        <dbReference type="ChEBI" id="CHEBI:67139"/>
        <dbReference type="ChEBI" id="CHEBI:537519"/>
        <dbReference type="EC" id="4.3.3.7"/>
    </reaction>
</comment>
<dbReference type="PROSITE" id="PS00666">
    <property type="entry name" value="DHDPS_2"/>
    <property type="match status" value="1"/>
</dbReference>
<keyword evidence="5 12" id="KW-0963">Cytoplasm</keyword>
<evidence type="ECO:0000256" key="2">
    <source>
        <dbReference type="ARBA" id="ARBA00005120"/>
    </source>
</evidence>
<keyword evidence="8 12" id="KW-0457">Lysine biosynthesis</keyword>